<evidence type="ECO:0000313" key="1">
    <source>
        <dbReference type="EMBL" id="MFC3138878.1"/>
    </source>
</evidence>
<proteinExistence type="predicted"/>
<dbReference type="Proteomes" id="UP001595621">
    <property type="component" value="Unassembled WGS sequence"/>
</dbReference>
<name>A0ABV7GER6_9GAMM</name>
<gene>
    <name evidence="1" type="ORF">ACFOE0_11895</name>
</gene>
<dbReference type="EMBL" id="JBHRTD010000015">
    <property type="protein sequence ID" value="MFC3138878.1"/>
    <property type="molecule type" value="Genomic_DNA"/>
</dbReference>
<accession>A0ABV7GER6</accession>
<dbReference type="RefSeq" id="WP_248937002.1">
    <property type="nucleotide sequence ID" value="NZ_JAKILF010000006.1"/>
</dbReference>
<protein>
    <submittedName>
        <fullName evidence="1">Uncharacterized protein</fullName>
    </submittedName>
</protein>
<reference evidence="2" key="1">
    <citation type="journal article" date="2019" name="Int. J. Syst. Evol. Microbiol.">
        <title>The Global Catalogue of Microorganisms (GCM) 10K type strain sequencing project: providing services to taxonomists for standard genome sequencing and annotation.</title>
        <authorList>
            <consortium name="The Broad Institute Genomics Platform"/>
            <consortium name="The Broad Institute Genome Sequencing Center for Infectious Disease"/>
            <person name="Wu L."/>
            <person name="Ma J."/>
        </authorList>
    </citation>
    <scope>NUCLEOTIDE SEQUENCE [LARGE SCALE GENOMIC DNA]</scope>
    <source>
        <strain evidence="2">KCTC 52277</strain>
    </source>
</reference>
<comment type="caution">
    <text evidence="1">The sequence shown here is derived from an EMBL/GenBank/DDBJ whole genome shotgun (WGS) entry which is preliminary data.</text>
</comment>
<keyword evidence="2" id="KW-1185">Reference proteome</keyword>
<organism evidence="1 2">
    <name type="scientific">Shewanella submarina</name>
    <dbReference type="NCBI Taxonomy" id="2016376"/>
    <lineage>
        <taxon>Bacteria</taxon>
        <taxon>Pseudomonadati</taxon>
        <taxon>Pseudomonadota</taxon>
        <taxon>Gammaproteobacteria</taxon>
        <taxon>Alteromonadales</taxon>
        <taxon>Shewanellaceae</taxon>
        <taxon>Shewanella</taxon>
    </lineage>
</organism>
<evidence type="ECO:0000313" key="2">
    <source>
        <dbReference type="Proteomes" id="UP001595621"/>
    </source>
</evidence>
<sequence>MEPGLTSVLPVLEMPIDGIRANNGVSIGIGRRNGSGCGYAKVLYVGGELARAGMKQAAIELEALMGC</sequence>